<reference evidence="1" key="1">
    <citation type="submission" date="2018-05" db="EMBL/GenBank/DDBJ databases">
        <authorList>
            <person name="Lanie J.A."/>
            <person name="Ng W.-L."/>
            <person name="Kazmierczak K.M."/>
            <person name="Andrzejewski T.M."/>
            <person name="Davidsen T.M."/>
            <person name="Wayne K.J."/>
            <person name="Tettelin H."/>
            <person name="Glass J.I."/>
            <person name="Rusch D."/>
            <person name="Podicherti R."/>
            <person name="Tsui H.-C.T."/>
            <person name="Winkler M.E."/>
        </authorList>
    </citation>
    <scope>NUCLEOTIDE SEQUENCE</scope>
</reference>
<proteinExistence type="predicted"/>
<sequence>PIGVSQSDHYKERAIRRQNWDFLMGKQA</sequence>
<protein>
    <submittedName>
        <fullName evidence="1">Uncharacterized protein</fullName>
    </submittedName>
</protein>
<name>A0A382EJG6_9ZZZZ</name>
<evidence type="ECO:0000313" key="1">
    <source>
        <dbReference type="EMBL" id="SVB50063.1"/>
    </source>
</evidence>
<dbReference type="AlphaFoldDB" id="A0A382EJG6"/>
<organism evidence="1">
    <name type="scientific">marine metagenome</name>
    <dbReference type="NCBI Taxonomy" id="408172"/>
    <lineage>
        <taxon>unclassified sequences</taxon>
        <taxon>metagenomes</taxon>
        <taxon>ecological metagenomes</taxon>
    </lineage>
</organism>
<accession>A0A382EJG6</accession>
<gene>
    <name evidence="1" type="ORF">METZ01_LOCUS202917</name>
</gene>
<feature type="non-terminal residue" evidence="1">
    <location>
        <position position="1"/>
    </location>
</feature>
<dbReference type="EMBL" id="UINC01044509">
    <property type="protein sequence ID" value="SVB50063.1"/>
    <property type="molecule type" value="Genomic_DNA"/>
</dbReference>